<dbReference type="SMART" id="SM00748">
    <property type="entry name" value="HEPN"/>
    <property type="match status" value="1"/>
</dbReference>
<name>A0A7G9YLN1_9EURY</name>
<accession>A0A7G9YLN1</accession>
<gene>
    <name evidence="2" type="ORF">MOGPJHGO_00018</name>
</gene>
<dbReference type="SUPFAM" id="SSF81593">
    <property type="entry name" value="Nucleotidyltransferase substrate binding subunit/domain"/>
    <property type="match status" value="1"/>
</dbReference>
<evidence type="ECO:0000259" key="1">
    <source>
        <dbReference type="PROSITE" id="PS50910"/>
    </source>
</evidence>
<dbReference type="EMBL" id="MT631366">
    <property type="protein sequence ID" value="QNO48915.1"/>
    <property type="molecule type" value="Genomic_DNA"/>
</dbReference>
<reference evidence="2" key="1">
    <citation type="submission" date="2020-06" db="EMBL/GenBank/DDBJ databases">
        <title>Unique genomic features of the anaerobic methanotrophic archaea.</title>
        <authorList>
            <person name="Chadwick G.L."/>
            <person name="Skennerton C.T."/>
            <person name="Laso-Perez R."/>
            <person name="Leu A.O."/>
            <person name="Speth D.R."/>
            <person name="Yu H."/>
            <person name="Morgan-Lang C."/>
            <person name="Hatzenpichler R."/>
            <person name="Goudeau D."/>
            <person name="Malmstrom R."/>
            <person name="Brazelton W.J."/>
            <person name="Woyke T."/>
            <person name="Hallam S.J."/>
            <person name="Tyson G.W."/>
            <person name="Wegener G."/>
            <person name="Boetius A."/>
            <person name="Orphan V."/>
        </authorList>
    </citation>
    <scope>NUCLEOTIDE SEQUENCE</scope>
</reference>
<sequence length="139" mass="16247">MDKRSELIDKLVRQWLKIAERDLMTAGQGLEAKTVITDTVCFHCQQAVEKYLKAFLVKHQIEFPKTHGIMTLINLCSKADSSFKEKLPEADILTDYAVEIRYPDEWYEPTPDETKRAYELANEVKQFVLEKLMIHNNKK</sequence>
<dbReference type="Pfam" id="PF05168">
    <property type="entry name" value="HEPN"/>
    <property type="match status" value="1"/>
</dbReference>
<evidence type="ECO:0000313" key="2">
    <source>
        <dbReference type="EMBL" id="QNO48915.1"/>
    </source>
</evidence>
<organism evidence="2">
    <name type="scientific">Candidatus Methanogaster sp. ANME-2c ERB4</name>
    <dbReference type="NCBI Taxonomy" id="2759911"/>
    <lineage>
        <taxon>Archaea</taxon>
        <taxon>Methanobacteriati</taxon>
        <taxon>Methanobacteriota</taxon>
        <taxon>Stenosarchaea group</taxon>
        <taxon>Methanomicrobia</taxon>
        <taxon>Methanosarcinales</taxon>
        <taxon>ANME-2 cluster</taxon>
        <taxon>Candidatus Methanogasteraceae</taxon>
        <taxon>Candidatus Methanogaster</taxon>
    </lineage>
</organism>
<protein>
    <recommendedName>
        <fullName evidence="1">HEPN domain-containing protein</fullName>
    </recommendedName>
</protein>
<dbReference type="PROSITE" id="PS50910">
    <property type="entry name" value="HEPN"/>
    <property type="match status" value="1"/>
</dbReference>
<dbReference type="AlphaFoldDB" id="A0A7G9YLN1"/>
<dbReference type="Gene3D" id="1.20.120.330">
    <property type="entry name" value="Nucleotidyltransferases domain 2"/>
    <property type="match status" value="1"/>
</dbReference>
<proteinExistence type="predicted"/>
<dbReference type="InterPro" id="IPR007842">
    <property type="entry name" value="HEPN_dom"/>
</dbReference>
<feature type="domain" description="HEPN" evidence="1">
    <location>
        <begin position="18"/>
        <end position="124"/>
    </location>
</feature>